<dbReference type="PANTHER" id="PTHR45709">
    <property type="entry name" value="LARGE SUBUNIT GTPASE 1 HOMOLOG-RELATED"/>
    <property type="match status" value="1"/>
</dbReference>
<evidence type="ECO:0000256" key="4">
    <source>
        <dbReference type="ARBA" id="ARBA00023134"/>
    </source>
</evidence>
<keyword evidence="1" id="KW-0963">Cytoplasm</keyword>
<keyword evidence="6" id="KW-1185">Reference proteome</keyword>
<evidence type="ECO:0000313" key="5">
    <source>
        <dbReference type="EMBL" id="UYV69188.1"/>
    </source>
</evidence>
<sequence length="104" mass="11621">MFKIGRYRQTLFLEPTLCLCDCPGLVFPSFVNTKAELVINGIMPVDNITHYMKVFTLLAAMIPRHVFESVCKMVVDCPRDTGVDNTYATAEEILNALACKSLAM</sequence>
<reference evidence="5 6" key="1">
    <citation type="submission" date="2022-01" db="EMBL/GenBank/DDBJ databases">
        <title>A chromosomal length assembly of Cordylochernes scorpioides.</title>
        <authorList>
            <person name="Zeh D."/>
            <person name="Zeh J."/>
        </authorList>
    </citation>
    <scope>NUCLEOTIDE SEQUENCE [LARGE SCALE GENOMIC DNA]</scope>
    <source>
        <strain evidence="5">IN4F17</strain>
        <tissue evidence="5">Whole Body</tissue>
    </source>
</reference>
<dbReference type="InterPro" id="IPR043358">
    <property type="entry name" value="GNL1-like"/>
</dbReference>
<keyword evidence="4" id="KW-0342">GTP-binding</keyword>
<evidence type="ECO:0000256" key="3">
    <source>
        <dbReference type="ARBA" id="ARBA00022801"/>
    </source>
</evidence>
<organism evidence="5 6">
    <name type="scientific">Cordylochernes scorpioides</name>
    <dbReference type="NCBI Taxonomy" id="51811"/>
    <lineage>
        <taxon>Eukaryota</taxon>
        <taxon>Metazoa</taxon>
        <taxon>Ecdysozoa</taxon>
        <taxon>Arthropoda</taxon>
        <taxon>Chelicerata</taxon>
        <taxon>Arachnida</taxon>
        <taxon>Pseudoscorpiones</taxon>
        <taxon>Cheliferoidea</taxon>
        <taxon>Chernetidae</taxon>
        <taxon>Cordylochernes</taxon>
    </lineage>
</organism>
<evidence type="ECO:0000256" key="2">
    <source>
        <dbReference type="ARBA" id="ARBA00022741"/>
    </source>
</evidence>
<dbReference type="EMBL" id="CP092868">
    <property type="protein sequence ID" value="UYV69188.1"/>
    <property type="molecule type" value="Genomic_DNA"/>
</dbReference>
<protein>
    <submittedName>
        <fullName evidence="5">LSG1</fullName>
    </submittedName>
</protein>
<accession>A0ABY6KKN7</accession>
<gene>
    <name evidence="5" type="ORF">LAZ67_6002733</name>
</gene>
<dbReference type="Proteomes" id="UP001235939">
    <property type="component" value="Chromosome 06"/>
</dbReference>
<dbReference type="PANTHER" id="PTHR45709:SF2">
    <property type="entry name" value="LARGE SUBUNIT GTPASE 1 HOMOLOG"/>
    <property type="match status" value="1"/>
</dbReference>
<keyword evidence="3" id="KW-0378">Hydrolase</keyword>
<keyword evidence="2" id="KW-0547">Nucleotide-binding</keyword>
<evidence type="ECO:0000256" key="1">
    <source>
        <dbReference type="ARBA" id="ARBA00022490"/>
    </source>
</evidence>
<proteinExistence type="predicted"/>
<evidence type="ECO:0000313" key="6">
    <source>
        <dbReference type="Proteomes" id="UP001235939"/>
    </source>
</evidence>
<name>A0ABY6KKN7_9ARAC</name>